<organism evidence="2 3">
    <name type="scientific">Agrococcus versicolor</name>
    <dbReference type="NCBI Taxonomy" id="501482"/>
    <lineage>
        <taxon>Bacteria</taxon>
        <taxon>Bacillati</taxon>
        <taxon>Actinomycetota</taxon>
        <taxon>Actinomycetes</taxon>
        <taxon>Micrococcales</taxon>
        <taxon>Microbacteriaceae</taxon>
        <taxon>Agrococcus</taxon>
    </lineage>
</organism>
<dbReference type="Pfam" id="PF20296">
    <property type="entry name" value="MTaX1"/>
    <property type="match status" value="1"/>
</dbReference>
<evidence type="ECO:0000313" key="3">
    <source>
        <dbReference type="Proteomes" id="UP001501599"/>
    </source>
</evidence>
<dbReference type="EMBL" id="BAAAQT010000001">
    <property type="protein sequence ID" value="GAA2170818.1"/>
    <property type="molecule type" value="Genomic_DNA"/>
</dbReference>
<keyword evidence="3" id="KW-1185">Reference proteome</keyword>
<feature type="domain" description="Methylase-associated X1" evidence="1">
    <location>
        <begin position="55"/>
        <end position="166"/>
    </location>
</feature>
<dbReference type="InterPro" id="IPR046894">
    <property type="entry name" value="MTaX1"/>
</dbReference>
<dbReference type="Proteomes" id="UP001501599">
    <property type="component" value="Unassembled WGS sequence"/>
</dbReference>
<protein>
    <recommendedName>
        <fullName evidence="1">Methylase-associated X1 domain-containing protein</fullName>
    </recommendedName>
</protein>
<reference evidence="2 3" key="1">
    <citation type="journal article" date="2019" name="Int. J. Syst. Evol. Microbiol.">
        <title>The Global Catalogue of Microorganisms (GCM) 10K type strain sequencing project: providing services to taxonomists for standard genome sequencing and annotation.</title>
        <authorList>
            <consortium name="The Broad Institute Genomics Platform"/>
            <consortium name="The Broad Institute Genome Sequencing Center for Infectious Disease"/>
            <person name="Wu L."/>
            <person name="Ma J."/>
        </authorList>
    </citation>
    <scope>NUCLEOTIDE SEQUENCE [LARGE SCALE GENOMIC DNA]</scope>
    <source>
        <strain evidence="2 3">JCM 16026</strain>
    </source>
</reference>
<accession>A0ABN3AJA4</accession>
<proteinExistence type="predicted"/>
<sequence>MGTELVDQITEDGTLVSDFDVKLSDAEKNALLLDALPGAVVGRYAGERVVRHGDQVILKKQVTHLGRPWESFKKRIQIPKRWLEVERQARADGLRVRFVGIYAYRGVAVFVDFDPATYVQRKANNSAAHVSTNDLFQAQTLGQFARVDGRGNRLTSVRASEFAAYLSLGYAEDERIGIFREFNDEFLRAERLQALDAVQQMHAVGWPDTFQGEWPGFYLEHRVDEFLRRRGHDEVVRFQKDKGRGRYDYDLVMVDGEVVDFYGDLKSSDVTKRESPGNDADGIRRCLEEFGRFWYVIYEHETEHARDHGNVATIEWNEWKRSVGYERRKPFDPLSYAGRFKQAVRFVSMKVLEVNAANFGVVLGDFTQGRQPDGAARALKVMIKKGTIDNFLIYSSSVAA</sequence>
<evidence type="ECO:0000259" key="1">
    <source>
        <dbReference type="Pfam" id="PF20296"/>
    </source>
</evidence>
<gene>
    <name evidence="2" type="ORF">GCM10009846_02490</name>
</gene>
<name>A0ABN3AJA4_9MICO</name>
<evidence type="ECO:0000313" key="2">
    <source>
        <dbReference type="EMBL" id="GAA2170818.1"/>
    </source>
</evidence>
<comment type="caution">
    <text evidence="2">The sequence shown here is derived from an EMBL/GenBank/DDBJ whole genome shotgun (WGS) entry which is preliminary data.</text>
</comment>